<keyword evidence="2" id="KW-0964">Secreted</keyword>
<dbReference type="Gene3D" id="2.60.120.970">
    <property type="match status" value="1"/>
</dbReference>
<reference evidence="5" key="1">
    <citation type="journal article" date="2020" name="mSystems">
        <title>Genome- and Community-Level Interaction Insights into Carbon Utilization and Element Cycling Functions of Hydrothermarchaeota in Hydrothermal Sediment.</title>
        <authorList>
            <person name="Zhou Z."/>
            <person name="Liu Y."/>
            <person name="Xu W."/>
            <person name="Pan J."/>
            <person name="Luo Z.H."/>
            <person name="Li M."/>
        </authorList>
    </citation>
    <scope>NUCLEOTIDE SEQUENCE [LARGE SCALE GENOMIC DNA]</scope>
    <source>
        <strain evidence="5">SpSt-479</strain>
    </source>
</reference>
<dbReference type="Pfam" id="PF24517">
    <property type="entry name" value="CBM96"/>
    <property type="match status" value="1"/>
</dbReference>
<proteinExistence type="predicted"/>
<dbReference type="AlphaFoldDB" id="A0A7V2ZIK2"/>
<feature type="domain" description="Carbohydrate-binding module family 96" evidence="4">
    <location>
        <begin position="49"/>
        <end position="161"/>
    </location>
</feature>
<evidence type="ECO:0000256" key="1">
    <source>
        <dbReference type="ARBA" id="ARBA00004613"/>
    </source>
</evidence>
<sequence>MEWLMKTLKLFATFLMLFLGLLISGCNEKPDINSPQSDFTSAKKIVIPQGATINYAKFWIYSKAPKGNYTYAHGITADWTECDVTWNSFAGAFNPTVVDSFLNATIGWKSMDVTSLVNGWLNGSIPNYGILLKDRTTDPGYIWQRSMYDTRETSNKPYLEICYTYNGVQTCTTDVAIADVYIWQLNPNTNYCTNFDLYTGARAVNQEKYSLVRFELETPPPTEFDCETAYAYGQGNSKQTLCFLNIPNKNGNNWGWTNKIGEGTYNWPIYAGAGRCDISKGTLVGTLNVVYSGGTATITYNANPGYIIGDTHVWVGTGNNLLPKAPNGKWSSAPGQFNYNGENPVVVTGLSGDIWIAAHSGVCWEKR</sequence>
<name>A0A7V2ZIK2_9BACT</name>
<comment type="subcellular location">
    <subcellularLocation>
        <location evidence="1">Secreted</location>
    </subcellularLocation>
</comment>
<dbReference type="EMBL" id="DSUJ01000008">
    <property type="protein sequence ID" value="HFI90473.1"/>
    <property type="molecule type" value="Genomic_DNA"/>
</dbReference>
<dbReference type="InterPro" id="IPR055372">
    <property type="entry name" value="CBM96"/>
</dbReference>
<evidence type="ECO:0000256" key="3">
    <source>
        <dbReference type="ARBA" id="ARBA00022729"/>
    </source>
</evidence>
<gene>
    <name evidence="5" type="ORF">ENS31_02955</name>
</gene>
<comment type="caution">
    <text evidence="5">The sequence shown here is derived from an EMBL/GenBank/DDBJ whole genome shotgun (WGS) entry which is preliminary data.</text>
</comment>
<dbReference type="GO" id="GO:0005576">
    <property type="term" value="C:extracellular region"/>
    <property type="evidence" value="ECO:0007669"/>
    <property type="project" value="UniProtKB-SubCell"/>
</dbReference>
<keyword evidence="3" id="KW-0732">Signal</keyword>
<evidence type="ECO:0000256" key="2">
    <source>
        <dbReference type="ARBA" id="ARBA00022525"/>
    </source>
</evidence>
<protein>
    <submittedName>
        <fullName evidence="5">DNRLRE domain-containing protein</fullName>
    </submittedName>
</protein>
<evidence type="ECO:0000313" key="5">
    <source>
        <dbReference type="EMBL" id="HFI90473.1"/>
    </source>
</evidence>
<dbReference type="PROSITE" id="PS51257">
    <property type="entry name" value="PROKAR_LIPOPROTEIN"/>
    <property type="match status" value="1"/>
</dbReference>
<organism evidence="5">
    <name type="scientific">Ignavibacterium album</name>
    <dbReference type="NCBI Taxonomy" id="591197"/>
    <lineage>
        <taxon>Bacteria</taxon>
        <taxon>Pseudomonadati</taxon>
        <taxon>Ignavibacteriota</taxon>
        <taxon>Ignavibacteria</taxon>
        <taxon>Ignavibacteriales</taxon>
        <taxon>Ignavibacteriaceae</taxon>
        <taxon>Ignavibacterium</taxon>
    </lineage>
</organism>
<dbReference type="NCBIfam" id="NF033679">
    <property type="entry name" value="DNRLRE_dom"/>
    <property type="match status" value="1"/>
</dbReference>
<accession>A0A7V2ZIK2</accession>
<evidence type="ECO:0000259" key="4">
    <source>
        <dbReference type="Pfam" id="PF24517"/>
    </source>
</evidence>